<keyword evidence="2" id="KW-0178">Competence</keyword>
<evidence type="ECO:0000256" key="1">
    <source>
        <dbReference type="ARBA" id="ARBA00004241"/>
    </source>
</evidence>
<dbReference type="InterPro" id="IPR016785">
    <property type="entry name" value="ComGD"/>
</dbReference>
<keyword evidence="3" id="KW-0472">Membrane</keyword>
<dbReference type="PIRSF" id="PIRSF021292">
    <property type="entry name" value="Competence_ComGD"/>
    <property type="match status" value="1"/>
</dbReference>
<keyword evidence="3" id="KW-0812">Transmembrane</keyword>
<dbReference type="RefSeq" id="WP_378155724.1">
    <property type="nucleotide sequence ID" value="NZ_JBHSEC010000019.1"/>
</dbReference>
<keyword evidence="5" id="KW-1185">Reference proteome</keyword>
<protein>
    <submittedName>
        <fullName evidence="4">Prepilin-type N-terminal cleavage/methylation domain-containing protein</fullName>
    </submittedName>
</protein>
<name>A0ABV8X918_9LACT</name>
<organism evidence="4 5">
    <name type="scientific">Chungangia koreensis</name>
    <dbReference type="NCBI Taxonomy" id="752657"/>
    <lineage>
        <taxon>Bacteria</taxon>
        <taxon>Bacillati</taxon>
        <taxon>Bacillota</taxon>
        <taxon>Bacilli</taxon>
        <taxon>Lactobacillales</taxon>
        <taxon>Chungangia</taxon>
    </lineage>
</organism>
<evidence type="ECO:0000313" key="4">
    <source>
        <dbReference type="EMBL" id="MFC4411132.1"/>
    </source>
</evidence>
<dbReference type="EMBL" id="JBHSEC010000019">
    <property type="protein sequence ID" value="MFC4411132.1"/>
    <property type="molecule type" value="Genomic_DNA"/>
</dbReference>
<proteinExistence type="predicted"/>
<reference evidence="5" key="1">
    <citation type="journal article" date="2019" name="Int. J. Syst. Evol. Microbiol.">
        <title>The Global Catalogue of Microorganisms (GCM) 10K type strain sequencing project: providing services to taxonomists for standard genome sequencing and annotation.</title>
        <authorList>
            <consortium name="The Broad Institute Genomics Platform"/>
            <consortium name="The Broad Institute Genome Sequencing Center for Infectious Disease"/>
            <person name="Wu L."/>
            <person name="Ma J."/>
        </authorList>
    </citation>
    <scope>NUCLEOTIDE SEQUENCE [LARGE SCALE GENOMIC DNA]</scope>
    <source>
        <strain evidence="5">CCUG 59778</strain>
    </source>
</reference>
<evidence type="ECO:0000256" key="2">
    <source>
        <dbReference type="ARBA" id="ARBA00023287"/>
    </source>
</evidence>
<accession>A0ABV8X918</accession>
<comment type="subcellular location">
    <subcellularLocation>
        <location evidence="1">Cell surface</location>
    </subcellularLocation>
</comment>
<sequence>MKTLNNRGFTFTELLIVLTITFTISTAIIFIGKKYNDKEMVDGFLRQFTLDLYAVQSHAFNEGTSTQLQFVSGGTEYVALGNSRKLIFRRSIPKGVKLSANSPMQEISYNKNGTIVHFGTIQFVTDQGDIISLKLQFGRGRVALPEY</sequence>
<evidence type="ECO:0000256" key="3">
    <source>
        <dbReference type="SAM" id="Phobius"/>
    </source>
</evidence>
<keyword evidence="3" id="KW-1133">Transmembrane helix</keyword>
<dbReference type="InterPro" id="IPR012902">
    <property type="entry name" value="N_methyl_site"/>
</dbReference>
<gene>
    <name evidence="4" type="ORF">ACFOZY_11950</name>
</gene>
<comment type="caution">
    <text evidence="4">The sequence shown here is derived from an EMBL/GenBank/DDBJ whole genome shotgun (WGS) entry which is preliminary data.</text>
</comment>
<dbReference type="NCBIfam" id="TIGR02532">
    <property type="entry name" value="IV_pilin_GFxxxE"/>
    <property type="match status" value="1"/>
</dbReference>
<evidence type="ECO:0000313" key="5">
    <source>
        <dbReference type="Proteomes" id="UP001595817"/>
    </source>
</evidence>
<feature type="transmembrane region" description="Helical" evidence="3">
    <location>
        <begin position="14"/>
        <end position="32"/>
    </location>
</feature>
<dbReference type="Proteomes" id="UP001595817">
    <property type="component" value="Unassembled WGS sequence"/>
</dbReference>